<sequence>MRKPLVLLCLLTLVAGCLPEKQLATVPLAGGAEVTMRVRGMFGLHRDWRRALQVNAPQGSVEVALADDTGWWRGSNLYLWKAGVYVLHEGQGGCVQFRIHPPAFPAGQSDICDRNRAGADDMSSMRHGPMSFGPVSRFYPGPIYLGRFAEGSDKRSPLRFIGADEGSETELPDIL</sequence>
<protein>
    <submittedName>
        <fullName evidence="1">Uncharacterized protein</fullName>
    </submittedName>
</protein>
<organism evidence="1 2">
    <name type="scientific">Paracoccus salipaludis</name>
    <dbReference type="NCBI Taxonomy" id="2032623"/>
    <lineage>
        <taxon>Bacteria</taxon>
        <taxon>Pseudomonadati</taxon>
        <taxon>Pseudomonadota</taxon>
        <taxon>Alphaproteobacteria</taxon>
        <taxon>Rhodobacterales</taxon>
        <taxon>Paracoccaceae</taxon>
        <taxon>Paracoccus</taxon>
    </lineage>
</organism>
<accession>A0A2A2GHA0</accession>
<dbReference type="PROSITE" id="PS51257">
    <property type="entry name" value="PROKAR_LIPOPROTEIN"/>
    <property type="match status" value="1"/>
</dbReference>
<name>A0A2A2GHA0_9RHOB</name>
<dbReference type="EMBL" id="NSJZ01000016">
    <property type="protein sequence ID" value="PAU96317.1"/>
    <property type="molecule type" value="Genomic_DNA"/>
</dbReference>
<reference evidence="1 2" key="1">
    <citation type="submission" date="2017-09" db="EMBL/GenBank/DDBJ databases">
        <title>Paracoccus alkalisoli sp. nov., isolated from saline alkaline soil.</title>
        <authorList>
            <person name="Dong X."/>
            <person name="Zhang G."/>
        </authorList>
    </citation>
    <scope>NUCLEOTIDE SEQUENCE [LARGE SCALE GENOMIC DNA]</scope>
    <source>
        <strain evidence="1 2">WN007</strain>
    </source>
</reference>
<comment type="caution">
    <text evidence="1">The sequence shown here is derived from an EMBL/GenBank/DDBJ whole genome shotgun (WGS) entry which is preliminary data.</text>
</comment>
<gene>
    <name evidence="1" type="ORF">CK240_14435</name>
</gene>
<dbReference type="Proteomes" id="UP000218023">
    <property type="component" value="Unassembled WGS sequence"/>
</dbReference>
<evidence type="ECO:0000313" key="1">
    <source>
        <dbReference type="EMBL" id="PAU96317.1"/>
    </source>
</evidence>
<proteinExistence type="predicted"/>
<evidence type="ECO:0000313" key="2">
    <source>
        <dbReference type="Proteomes" id="UP000218023"/>
    </source>
</evidence>
<dbReference type="AlphaFoldDB" id="A0A2A2GHA0"/>
<keyword evidence="2" id="KW-1185">Reference proteome</keyword>